<dbReference type="Proteomes" id="UP000450917">
    <property type="component" value="Unassembled WGS sequence"/>
</dbReference>
<dbReference type="AlphaFoldDB" id="A0A7X2Z6P0"/>
<dbReference type="InterPro" id="IPR007814">
    <property type="entry name" value="PaaA_PaaC"/>
</dbReference>
<evidence type="ECO:0000313" key="1">
    <source>
        <dbReference type="EMBL" id="MUG69358.1"/>
    </source>
</evidence>
<protein>
    <submittedName>
        <fullName evidence="1">Phenylacetic acid catabolism protein</fullName>
    </submittedName>
</protein>
<dbReference type="EMBL" id="WNZX01000001">
    <property type="protein sequence ID" value="MUG69358.1"/>
    <property type="molecule type" value="Genomic_DNA"/>
</dbReference>
<accession>A0A7X2Z6P0</accession>
<gene>
    <name evidence="1" type="ORF">GNP93_01580</name>
</gene>
<organism evidence="1 2">
    <name type="scientific">Paenibacillus validus</name>
    <dbReference type="NCBI Taxonomy" id="44253"/>
    <lineage>
        <taxon>Bacteria</taxon>
        <taxon>Bacillati</taxon>
        <taxon>Bacillota</taxon>
        <taxon>Bacilli</taxon>
        <taxon>Bacillales</taxon>
        <taxon>Paenibacillaceae</taxon>
        <taxon>Paenibacillus</taxon>
    </lineage>
</organism>
<evidence type="ECO:0000313" key="2">
    <source>
        <dbReference type="Proteomes" id="UP000450917"/>
    </source>
</evidence>
<name>A0A7X2Z6P0_9BACL</name>
<comment type="caution">
    <text evidence="1">The sequence shown here is derived from an EMBL/GenBank/DDBJ whole genome shotgun (WGS) entry which is preliminary data.</text>
</comment>
<keyword evidence="2" id="KW-1185">Reference proteome</keyword>
<dbReference type="Pfam" id="PF05138">
    <property type="entry name" value="PaaA_PaaC"/>
    <property type="match status" value="1"/>
</dbReference>
<dbReference type="GO" id="GO:0010124">
    <property type="term" value="P:phenylacetate catabolic process"/>
    <property type="evidence" value="ECO:0007669"/>
    <property type="project" value="InterPro"/>
</dbReference>
<dbReference type="RefSeq" id="WP_155613836.1">
    <property type="nucleotide sequence ID" value="NZ_WNZX01000001.1"/>
</dbReference>
<dbReference type="InterPro" id="IPR012347">
    <property type="entry name" value="Ferritin-like"/>
</dbReference>
<dbReference type="SUPFAM" id="SSF47240">
    <property type="entry name" value="Ferritin-like"/>
    <property type="match status" value="1"/>
</dbReference>
<proteinExistence type="predicted"/>
<sequence length="211" mass="23312">MTKGRDSFIHIVETIADNKFVLGDRLVEIGVGGPNLEASLSSIAMAQGELGHARLLYNWAFDLKGLTGKKQDVRDQTGKAFRFAGNTTDWIGLIASAYTINVSFNLVLQAMFEAGHTDIVMRIHKLLREQGDHVAYCRGWAVQLANDTGAVPRKFREALQERVAEARAWLVKLEADQEFYASGYMKAGTALTARFDQMIEADVAHRTAAHG</sequence>
<dbReference type="Gene3D" id="1.20.1260.10">
    <property type="match status" value="1"/>
</dbReference>
<reference evidence="1 2" key="1">
    <citation type="submission" date="2019-11" db="EMBL/GenBank/DDBJ databases">
        <title>Draft genome sequences of five Paenibacillus species of dairy origin.</title>
        <authorList>
            <person name="Olajide A.M."/>
            <person name="Chen S."/>
            <person name="Lapointe G."/>
        </authorList>
    </citation>
    <scope>NUCLEOTIDE SEQUENCE [LARGE SCALE GENOMIC DNA]</scope>
    <source>
        <strain evidence="1 2">2CS3</strain>
    </source>
</reference>
<dbReference type="InterPro" id="IPR009078">
    <property type="entry name" value="Ferritin-like_SF"/>
</dbReference>